<organism evidence="1 2">
    <name type="scientific">Coniosporium uncinatum</name>
    <dbReference type="NCBI Taxonomy" id="93489"/>
    <lineage>
        <taxon>Eukaryota</taxon>
        <taxon>Fungi</taxon>
        <taxon>Dikarya</taxon>
        <taxon>Ascomycota</taxon>
        <taxon>Pezizomycotina</taxon>
        <taxon>Dothideomycetes</taxon>
        <taxon>Dothideomycetes incertae sedis</taxon>
        <taxon>Coniosporium</taxon>
    </lineage>
</organism>
<dbReference type="EMBL" id="JAWDJW010005162">
    <property type="protein sequence ID" value="KAK3069121.1"/>
    <property type="molecule type" value="Genomic_DNA"/>
</dbReference>
<keyword evidence="2" id="KW-1185">Reference proteome</keyword>
<proteinExistence type="predicted"/>
<accession>A0ACC3DFS3</accession>
<dbReference type="Proteomes" id="UP001186974">
    <property type="component" value="Unassembled WGS sequence"/>
</dbReference>
<evidence type="ECO:0000313" key="1">
    <source>
        <dbReference type="EMBL" id="KAK3069121.1"/>
    </source>
</evidence>
<sequence>MPYKHIAAHLKKTELACRLHYHQLSHGSHRRKRTNSLASASSSGSGSTSTSPSSVQYPSYEHDSYGTEFAGYDAHGNYGEISPQPRYSSSNSSPGRVLHKVLLPKPGPNTTHGSAEQLRGLRINTTGNVMRGSNVDTDRLRAIYDQHRSTFWNSIAAEYGPD</sequence>
<evidence type="ECO:0000313" key="2">
    <source>
        <dbReference type="Proteomes" id="UP001186974"/>
    </source>
</evidence>
<reference evidence="1" key="1">
    <citation type="submission" date="2024-09" db="EMBL/GenBank/DDBJ databases">
        <title>Black Yeasts Isolated from many extreme environments.</title>
        <authorList>
            <person name="Coleine C."/>
            <person name="Stajich J.E."/>
            <person name="Selbmann L."/>
        </authorList>
    </citation>
    <scope>NUCLEOTIDE SEQUENCE</scope>
    <source>
        <strain evidence="1">CCFEE 5737</strain>
    </source>
</reference>
<name>A0ACC3DFS3_9PEZI</name>
<protein>
    <submittedName>
        <fullName evidence="1">Uncharacterized protein</fullName>
    </submittedName>
</protein>
<feature type="non-terminal residue" evidence="1">
    <location>
        <position position="162"/>
    </location>
</feature>
<comment type="caution">
    <text evidence="1">The sequence shown here is derived from an EMBL/GenBank/DDBJ whole genome shotgun (WGS) entry which is preliminary data.</text>
</comment>
<gene>
    <name evidence="1" type="ORF">LTS18_000420</name>
</gene>